<evidence type="ECO:0000313" key="8">
    <source>
        <dbReference type="EMBL" id="RAP75703.1"/>
    </source>
</evidence>
<comment type="caution">
    <text evidence="8">The sequence shown here is derived from an EMBL/GenBank/DDBJ whole genome shotgun (WGS) entry which is preliminary data.</text>
</comment>
<feature type="transmembrane region" description="Helical" evidence="6">
    <location>
        <begin position="98"/>
        <end position="119"/>
    </location>
</feature>
<comment type="subcellular location">
    <subcellularLocation>
        <location evidence="1">Cell membrane</location>
        <topology evidence="1">Multi-pass membrane protein</topology>
    </subcellularLocation>
</comment>
<feature type="transmembrane region" description="Helical" evidence="6">
    <location>
        <begin position="48"/>
        <end position="65"/>
    </location>
</feature>
<name>A0A328U1R0_9BACL</name>
<dbReference type="Proteomes" id="UP000249260">
    <property type="component" value="Unassembled WGS sequence"/>
</dbReference>
<keyword evidence="5 6" id="KW-0472">Membrane</keyword>
<gene>
    <name evidence="8" type="ORF">DL346_09610</name>
</gene>
<evidence type="ECO:0000313" key="9">
    <source>
        <dbReference type="Proteomes" id="UP000249260"/>
    </source>
</evidence>
<protein>
    <submittedName>
        <fullName evidence="8">RDD family protein</fullName>
    </submittedName>
</protein>
<dbReference type="EMBL" id="QLUW01000002">
    <property type="protein sequence ID" value="RAP75703.1"/>
    <property type="molecule type" value="Genomic_DNA"/>
</dbReference>
<evidence type="ECO:0000256" key="4">
    <source>
        <dbReference type="ARBA" id="ARBA00022989"/>
    </source>
</evidence>
<accession>A0A328U1R0</accession>
<dbReference type="PANTHER" id="PTHR36115:SF9">
    <property type="entry name" value="LMO1584 PROTEIN"/>
    <property type="match status" value="1"/>
</dbReference>
<sequence>MGEGIGLNTNNPAGFWIRFGALLLDALIVGVPLVIISLILTGGSGDEIYTNIISFLYTLLLPIFWNGYTIGKRICGIRIVKVSDGLPPSLGTMLLRNVVAGLIYGFTLGIAAIVSATMVGAREDKRSLHDFIAGTEVVHERL</sequence>
<dbReference type="OrthoDB" id="1787043at2"/>
<reference evidence="8 9" key="1">
    <citation type="submission" date="2018-06" db="EMBL/GenBank/DDBJ databases">
        <title>Paenibacillus montanisoli sp. nov., isolated from mountain area soil.</title>
        <authorList>
            <person name="Wu M."/>
        </authorList>
    </citation>
    <scope>NUCLEOTIDE SEQUENCE [LARGE SCALE GENOMIC DNA]</scope>
    <source>
        <strain evidence="8 9">RA17</strain>
    </source>
</reference>
<feature type="transmembrane region" description="Helical" evidence="6">
    <location>
        <begin position="15"/>
        <end position="41"/>
    </location>
</feature>
<keyword evidence="9" id="KW-1185">Reference proteome</keyword>
<keyword evidence="4 6" id="KW-1133">Transmembrane helix</keyword>
<dbReference type="Pfam" id="PF06271">
    <property type="entry name" value="RDD"/>
    <property type="match status" value="1"/>
</dbReference>
<dbReference type="GO" id="GO:0005886">
    <property type="term" value="C:plasma membrane"/>
    <property type="evidence" value="ECO:0007669"/>
    <property type="project" value="UniProtKB-SubCell"/>
</dbReference>
<evidence type="ECO:0000256" key="5">
    <source>
        <dbReference type="ARBA" id="ARBA00023136"/>
    </source>
</evidence>
<evidence type="ECO:0000256" key="1">
    <source>
        <dbReference type="ARBA" id="ARBA00004651"/>
    </source>
</evidence>
<keyword evidence="3 6" id="KW-0812">Transmembrane</keyword>
<evidence type="ECO:0000256" key="3">
    <source>
        <dbReference type="ARBA" id="ARBA00022692"/>
    </source>
</evidence>
<feature type="domain" description="RDD" evidence="7">
    <location>
        <begin position="12"/>
        <end position="134"/>
    </location>
</feature>
<dbReference type="InterPro" id="IPR010432">
    <property type="entry name" value="RDD"/>
</dbReference>
<evidence type="ECO:0000256" key="6">
    <source>
        <dbReference type="SAM" id="Phobius"/>
    </source>
</evidence>
<dbReference type="PANTHER" id="PTHR36115">
    <property type="entry name" value="PROLINE-RICH ANTIGEN HOMOLOG-RELATED"/>
    <property type="match status" value="1"/>
</dbReference>
<dbReference type="InterPro" id="IPR051791">
    <property type="entry name" value="Pra-immunoreactive"/>
</dbReference>
<evidence type="ECO:0000259" key="7">
    <source>
        <dbReference type="Pfam" id="PF06271"/>
    </source>
</evidence>
<dbReference type="AlphaFoldDB" id="A0A328U1R0"/>
<proteinExistence type="predicted"/>
<organism evidence="8 9">
    <name type="scientific">Paenibacillus montanisoli</name>
    <dbReference type="NCBI Taxonomy" id="2081970"/>
    <lineage>
        <taxon>Bacteria</taxon>
        <taxon>Bacillati</taxon>
        <taxon>Bacillota</taxon>
        <taxon>Bacilli</taxon>
        <taxon>Bacillales</taxon>
        <taxon>Paenibacillaceae</taxon>
        <taxon>Paenibacillus</taxon>
    </lineage>
</organism>
<evidence type="ECO:0000256" key="2">
    <source>
        <dbReference type="ARBA" id="ARBA00022475"/>
    </source>
</evidence>
<keyword evidence="2" id="KW-1003">Cell membrane</keyword>